<proteinExistence type="predicted"/>
<reference evidence="3" key="2">
    <citation type="submission" date="2015-01" db="EMBL/GenBank/DDBJ databases">
        <title>Evolutionary Origins and Diversification of the Mycorrhizal Mutualists.</title>
        <authorList>
            <consortium name="DOE Joint Genome Institute"/>
            <consortium name="Mycorrhizal Genomics Consortium"/>
            <person name="Kohler A."/>
            <person name="Kuo A."/>
            <person name="Nagy L.G."/>
            <person name="Floudas D."/>
            <person name="Copeland A."/>
            <person name="Barry K.W."/>
            <person name="Cichocki N."/>
            <person name="Veneault-Fourrey C."/>
            <person name="LaButti K."/>
            <person name="Lindquist E.A."/>
            <person name="Lipzen A."/>
            <person name="Lundell T."/>
            <person name="Morin E."/>
            <person name="Murat C."/>
            <person name="Riley R."/>
            <person name="Ohm R."/>
            <person name="Sun H."/>
            <person name="Tunlid A."/>
            <person name="Henrissat B."/>
            <person name="Grigoriev I.V."/>
            <person name="Hibbett D.S."/>
            <person name="Martin F."/>
        </authorList>
    </citation>
    <scope>NUCLEOTIDE SEQUENCE [LARGE SCALE GENOMIC DNA]</scope>
    <source>
        <strain evidence="3">Ve08.2h10</strain>
    </source>
</reference>
<evidence type="ECO:0000256" key="1">
    <source>
        <dbReference type="SAM" id="MobiDB-lite"/>
    </source>
</evidence>
<feature type="region of interest" description="Disordered" evidence="1">
    <location>
        <begin position="88"/>
        <end position="120"/>
    </location>
</feature>
<gene>
    <name evidence="2" type="ORF">PAXRUDRAFT_159019</name>
</gene>
<feature type="non-terminal residue" evidence="2">
    <location>
        <position position="120"/>
    </location>
</feature>
<name>A0A0D0CXJ8_9AGAM</name>
<protein>
    <submittedName>
        <fullName evidence="2">Uncharacterized protein</fullName>
    </submittedName>
</protein>
<feature type="compositionally biased region" description="Acidic residues" evidence="1">
    <location>
        <begin position="94"/>
        <end position="114"/>
    </location>
</feature>
<dbReference type="AlphaFoldDB" id="A0A0D0CXJ8"/>
<sequence length="120" mass="13509">VPASRPVVQRGPAARIQLLPPPVPKGTPQLSACKLIPETQGHQPGSARECHPTKKENYHWDVIEGTVQHQQGKEMRNDRQAHKALRSAYQNNPDEFDSEEPEELFSDIDLEEDTMVSFPC</sequence>
<organism evidence="2 3">
    <name type="scientific">Paxillus rubicundulus Ve08.2h10</name>
    <dbReference type="NCBI Taxonomy" id="930991"/>
    <lineage>
        <taxon>Eukaryota</taxon>
        <taxon>Fungi</taxon>
        <taxon>Dikarya</taxon>
        <taxon>Basidiomycota</taxon>
        <taxon>Agaricomycotina</taxon>
        <taxon>Agaricomycetes</taxon>
        <taxon>Agaricomycetidae</taxon>
        <taxon>Boletales</taxon>
        <taxon>Paxilineae</taxon>
        <taxon>Paxillaceae</taxon>
        <taxon>Paxillus</taxon>
    </lineage>
</organism>
<evidence type="ECO:0000313" key="2">
    <source>
        <dbReference type="EMBL" id="KIK80298.1"/>
    </source>
</evidence>
<dbReference type="Proteomes" id="UP000054538">
    <property type="component" value="Unassembled WGS sequence"/>
</dbReference>
<dbReference type="EMBL" id="KN826050">
    <property type="protein sequence ID" value="KIK80298.1"/>
    <property type="molecule type" value="Genomic_DNA"/>
</dbReference>
<evidence type="ECO:0000313" key="3">
    <source>
        <dbReference type="Proteomes" id="UP000054538"/>
    </source>
</evidence>
<dbReference type="OrthoDB" id="2692724at2759"/>
<accession>A0A0D0CXJ8</accession>
<reference evidence="2 3" key="1">
    <citation type="submission" date="2014-04" db="EMBL/GenBank/DDBJ databases">
        <authorList>
            <consortium name="DOE Joint Genome Institute"/>
            <person name="Kuo A."/>
            <person name="Kohler A."/>
            <person name="Jargeat P."/>
            <person name="Nagy L.G."/>
            <person name="Floudas D."/>
            <person name="Copeland A."/>
            <person name="Barry K.W."/>
            <person name="Cichocki N."/>
            <person name="Veneault-Fourrey C."/>
            <person name="LaButti K."/>
            <person name="Lindquist E.A."/>
            <person name="Lipzen A."/>
            <person name="Lundell T."/>
            <person name="Morin E."/>
            <person name="Murat C."/>
            <person name="Sun H."/>
            <person name="Tunlid A."/>
            <person name="Henrissat B."/>
            <person name="Grigoriev I.V."/>
            <person name="Hibbett D.S."/>
            <person name="Martin F."/>
            <person name="Nordberg H.P."/>
            <person name="Cantor M.N."/>
            <person name="Hua S.X."/>
        </authorList>
    </citation>
    <scope>NUCLEOTIDE SEQUENCE [LARGE SCALE GENOMIC DNA]</scope>
    <source>
        <strain evidence="2 3">Ve08.2h10</strain>
    </source>
</reference>
<dbReference type="HOGENOM" id="CLU_1855913_0_0_1"/>
<dbReference type="InParanoid" id="A0A0D0CXJ8"/>
<feature type="non-terminal residue" evidence="2">
    <location>
        <position position="1"/>
    </location>
</feature>
<keyword evidence="3" id="KW-1185">Reference proteome</keyword>